<gene>
    <name evidence="2" type="ORF">QDX21_08520</name>
</gene>
<dbReference type="AlphaFoldDB" id="A0AAJ6AK46"/>
<dbReference type="RefSeq" id="WP_110110542.1">
    <property type="nucleotide sequence ID" value="NZ_CP122561.1"/>
</dbReference>
<dbReference type="SMART" id="SM00507">
    <property type="entry name" value="HNHc"/>
    <property type="match status" value="1"/>
</dbReference>
<protein>
    <submittedName>
        <fullName evidence="2">HNH endonuclease signature motif containing protein</fullName>
    </submittedName>
</protein>
<keyword evidence="2" id="KW-0540">Nuclease</keyword>
<dbReference type="EMBL" id="CP122566">
    <property type="protein sequence ID" value="WGH92363.1"/>
    <property type="molecule type" value="Genomic_DNA"/>
</dbReference>
<proteinExistence type="predicted"/>
<dbReference type="CDD" id="cd00085">
    <property type="entry name" value="HNHc"/>
    <property type="match status" value="1"/>
</dbReference>
<evidence type="ECO:0000313" key="3">
    <source>
        <dbReference type="Proteomes" id="UP001224674"/>
    </source>
</evidence>
<dbReference type="InterPro" id="IPR002711">
    <property type="entry name" value="HNH"/>
</dbReference>
<dbReference type="Gene3D" id="1.10.30.50">
    <property type="match status" value="1"/>
</dbReference>
<dbReference type="GO" id="GO:0004519">
    <property type="term" value="F:endonuclease activity"/>
    <property type="evidence" value="ECO:0007669"/>
    <property type="project" value="UniProtKB-KW"/>
</dbReference>
<dbReference type="Proteomes" id="UP001224674">
    <property type="component" value="Chromosome"/>
</dbReference>
<keyword evidence="2" id="KW-0378">Hydrolase</keyword>
<organism evidence="2 3">
    <name type="scientific">Auritidibacter ignavus</name>
    <dbReference type="NCBI Taxonomy" id="678932"/>
    <lineage>
        <taxon>Bacteria</taxon>
        <taxon>Bacillati</taxon>
        <taxon>Actinomycetota</taxon>
        <taxon>Actinomycetes</taxon>
        <taxon>Micrococcales</taxon>
        <taxon>Micrococcaceae</taxon>
        <taxon>Auritidibacter</taxon>
    </lineage>
</organism>
<evidence type="ECO:0000313" key="2">
    <source>
        <dbReference type="EMBL" id="WGH92363.1"/>
    </source>
</evidence>
<dbReference type="Pfam" id="PF01844">
    <property type="entry name" value="HNH"/>
    <property type="match status" value="1"/>
</dbReference>
<accession>A0AAJ6AK46</accession>
<evidence type="ECO:0000259" key="1">
    <source>
        <dbReference type="SMART" id="SM00507"/>
    </source>
</evidence>
<keyword evidence="3" id="KW-1185">Reference proteome</keyword>
<dbReference type="GO" id="GO:0008270">
    <property type="term" value="F:zinc ion binding"/>
    <property type="evidence" value="ECO:0007669"/>
    <property type="project" value="InterPro"/>
</dbReference>
<keyword evidence="2" id="KW-0255">Endonuclease</keyword>
<reference evidence="2 3" key="1">
    <citation type="submission" date="2023-03" db="EMBL/GenBank/DDBJ databases">
        <title>Complete genome sequences of several Auritidibacter ignavus strains isolated from ear infections.</title>
        <authorList>
            <person name="Baehr T."/>
            <person name="Baumhoegger A.M."/>
        </authorList>
    </citation>
    <scope>NUCLEOTIDE SEQUENCE [LARGE SCALE GENOMIC DNA]</scope>
    <source>
        <strain evidence="2 3">BABAE-6</strain>
    </source>
</reference>
<dbReference type="GO" id="GO:0003676">
    <property type="term" value="F:nucleic acid binding"/>
    <property type="evidence" value="ECO:0007669"/>
    <property type="project" value="InterPro"/>
</dbReference>
<sequence>MPTPDLSFVDLDQLRAATFGQKAELVKLVMTELATDFQAPDAYDQLARWREDHGYAEWNSHLAAEKTPTTLIPPANMHDSLPTLHHTTQQVARSLDHVHALLTGFTTRATATAEEQQAVLGIPRTARGFKNEKKYLTDRTGVGSADAQQHIERSKYLSPPAPPISGGPAPKVEFPALGDAFRSGKLPTASMDRLIRLIKEIRRYGAQTSTPTTLVEKVLEEAIPILTDQASQMSVNDFAKTCKDWKPKLCFFLDQDGPAPEEVLEPQRGTDQFWVKPRHDGGVDFGGTAYGHYAELLATIDHAANNFAVMKTKVGTTGTEAPENPILTALKANFPELDPSTIVSIDEQHRERLYSEQALFDTRARAQRSFDALFGVLLAGIALGKNKTGLPHTRGQATKVHITMDYETFSHQLAHRYQLDDDQRRSSLDAFYTTHRGTPTTPKGHKFRSEGQFIGTVHPQRLRAAVCDAGIIPHVLGAENEVLDLGREKREFSGAQHRALIARDQGCAAPGCTMPAAWCQIHHIVEWENGGQTDINNAVLLCSAHHVDVHTKKWTIDRIDEHGVWFVPAPWLDPDPSPRRNAYRKH</sequence>
<dbReference type="InterPro" id="IPR003615">
    <property type="entry name" value="HNH_nuc"/>
</dbReference>
<name>A0AAJ6AK46_9MICC</name>
<feature type="domain" description="HNH nuclease" evidence="1">
    <location>
        <begin position="495"/>
        <end position="547"/>
    </location>
</feature>